<dbReference type="InterPro" id="IPR001878">
    <property type="entry name" value="Znf_CCHC"/>
</dbReference>
<feature type="region of interest" description="Disordered" evidence="2">
    <location>
        <begin position="781"/>
        <end position="802"/>
    </location>
</feature>
<dbReference type="InterPro" id="IPR005312">
    <property type="entry name" value="DUF1759"/>
</dbReference>
<dbReference type="PANTHER" id="PTHR47331:SF5">
    <property type="entry name" value="RIBONUCLEASE H"/>
    <property type="match status" value="1"/>
</dbReference>
<evidence type="ECO:0000256" key="2">
    <source>
        <dbReference type="SAM" id="MobiDB-lite"/>
    </source>
</evidence>
<dbReference type="InterPro" id="IPR036397">
    <property type="entry name" value="RNaseH_sf"/>
</dbReference>
<gene>
    <name evidence="4" type="ORF">LAZ67_9001603</name>
</gene>
<dbReference type="InterPro" id="IPR001888">
    <property type="entry name" value="Transposase_1"/>
</dbReference>
<feature type="domain" description="CCHC-type" evidence="3">
    <location>
        <begin position="387"/>
        <end position="402"/>
    </location>
</feature>
<reference evidence="4 5" key="1">
    <citation type="submission" date="2022-01" db="EMBL/GenBank/DDBJ databases">
        <title>A chromosomal length assembly of Cordylochernes scorpioides.</title>
        <authorList>
            <person name="Zeh D."/>
            <person name="Zeh J."/>
        </authorList>
    </citation>
    <scope>NUCLEOTIDE SEQUENCE [LARGE SCALE GENOMIC DNA]</scope>
    <source>
        <strain evidence="4">IN4F17</strain>
        <tissue evidence="4">Whole Body</tissue>
    </source>
</reference>
<dbReference type="Pfam" id="PF01359">
    <property type="entry name" value="Transposase_1"/>
    <property type="match status" value="1"/>
</dbReference>
<protein>
    <recommendedName>
        <fullName evidence="3">CCHC-type domain-containing protein</fullName>
    </recommendedName>
</protein>
<dbReference type="PROSITE" id="PS50158">
    <property type="entry name" value="ZF_CCHC"/>
    <property type="match status" value="1"/>
</dbReference>
<feature type="compositionally biased region" description="Basic and acidic residues" evidence="2">
    <location>
        <begin position="781"/>
        <end position="797"/>
    </location>
</feature>
<dbReference type="PANTHER" id="PTHR47331">
    <property type="entry name" value="PHD-TYPE DOMAIN-CONTAINING PROTEIN"/>
    <property type="match status" value="1"/>
</dbReference>
<name>A0ABY6KUU2_9ARAC</name>
<keyword evidence="1" id="KW-0479">Metal-binding</keyword>
<dbReference type="Gene3D" id="3.30.420.10">
    <property type="entry name" value="Ribonuclease H-like superfamily/Ribonuclease H"/>
    <property type="match status" value="1"/>
</dbReference>
<evidence type="ECO:0000256" key="1">
    <source>
        <dbReference type="PROSITE-ProRule" id="PRU00047"/>
    </source>
</evidence>
<keyword evidence="1" id="KW-0863">Zinc-finger</keyword>
<evidence type="ECO:0000259" key="3">
    <source>
        <dbReference type="PROSITE" id="PS50158"/>
    </source>
</evidence>
<sequence length="1176" mass="134604">MDKFKKACETKKRTLESVIAEADGELGKQEPSLEMLMSLRPKLLRCKDRFLIASDCLIEQLIKADREDEEIEDVDIVQANLFGRSEGVLQKMEQLLAKPTVDRESIVSGGNEGKSNLHRLPKLELPKFGGEAREWLQFWSAFQSVHDDDSISACVKFQYLQNCMIKGSVSEEIVSSFPNSAANYPLAISTLKERFGREDMLVEVYVRDLIAITLENAHGRNTTPFSTVYVRLSSQLRALGSLGVTTDKCAAILYPMVESALPEDLFVAWERTRHHHKPDEDGKHKSSEVLLEKLMEFLKHEVEGSERMRLARQPFSSSYPSQFNRDKPPKPKTSVATAASLVVADGKSNNAYKCVFCDEKHWSEQCCKAMSMSLEERRKIIQEKQCCYSCLKPGHFSKYCRNVVKCVICSKKHRAILCPVSKGSQKSDGIEERSKNINASVDMSNQVRCQDVLLQTIMVKIDGENKSKVVRAMLDSGSQNSYVLEQTASEVGLTMLGKKEVVHLLFGGVKSRPQQHKRYRIYISDVDSKYNCNFEVQDCSTICSAMPSAQPTEWMTELRSKGIDLDVYRSNTEIELLLGADVYAKLLTGKKIELESGPVALETKLGWTVSGKVLGNVQTTKSQSSVLSCLVRDATIQDLRRLDVISIMEPMKEKSKEELSVAALEHFNQTVKQNEDGRYSVNLPWIGEQPPLPNYKLISEKKLESTTALAGIKRDMNWSVFVAGRVKKIRQNSGITDWRHVPGKENPADIPSRGASISQLITTRWWERPVRLKKEEQFWTQSAEKESIEEEGRRNGNENEPSAIHSKMGWLVYGPTSVSERQSFKNLVHFSSELESEHLIKRFWELESIPLEEIPTKEEKDCESHYLKNVVRDESGRPLTFVSNDPNDLTALTPGHFLIGNAIRHDAESDHSTLNLRSRWNLIQPQRDYFWNRWSCGYLHQLQERRKWRTSHPDVNIGDLVMLKEQDKPLQWELARIVQIFPGEDDHIRVVLLRIPRGLLKRPITKIQGVFKTTIGRIVTEDLRLKKTPAKFIPRFLTNEQKLCRLATCEDMLEMTRTDPEWKDKIITGDETWVYGYDPETKRQSAEWRGQGEPRPKKSRIFKSRNKVLLVAFLDNKGLVHHEYLPAGQTVIKEMYLSILRRLREAIRKKRPEKWTNGDWILHHDNARPHTAHLVT</sequence>
<organism evidence="4 5">
    <name type="scientific">Cordylochernes scorpioides</name>
    <dbReference type="NCBI Taxonomy" id="51811"/>
    <lineage>
        <taxon>Eukaryota</taxon>
        <taxon>Metazoa</taxon>
        <taxon>Ecdysozoa</taxon>
        <taxon>Arthropoda</taxon>
        <taxon>Chelicerata</taxon>
        <taxon>Arachnida</taxon>
        <taxon>Pseudoscorpiones</taxon>
        <taxon>Cheliferoidea</taxon>
        <taxon>Chernetidae</taxon>
        <taxon>Cordylochernes</taxon>
    </lineage>
</organism>
<proteinExistence type="predicted"/>
<accession>A0ABY6KUU2</accession>
<feature type="non-terminal residue" evidence="4">
    <location>
        <position position="1176"/>
    </location>
</feature>
<evidence type="ECO:0000313" key="5">
    <source>
        <dbReference type="Proteomes" id="UP001235939"/>
    </source>
</evidence>
<dbReference type="InterPro" id="IPR021109">
    <property type="entry name" value="Peptidase_aspartic_dom_sf"/>
</dbReference>
<evidence type="ECO:0000313" key="4">
    <source>
        <dbReference type="EMBL" id="UYV72037.1"/>
    </source>
</evidence>
<dbReference type="Pfam" id="PF18701">
    <property type="entry name" value="DUF5641"/>
    <property type="match status" value="1"/>
</dbReference>
<keyword evidence="1" id="KW-0862">Zinc</keyword>
<dbReference type="EMBL" id="CP092871">
    <property type="protein sequence ID" value="UYV72037.1"/>
    <property type="molecule type" value="Genomic_DNA"/>
</dbReference>
<dbReference type="InterPro" id="IPR040676">
    <property type="entry name" value="DUF5641"/>
</dbReference>
<dbReference type="Gene3D" id="2.40.70.10">
    <property type="entry name" value="Acid Proteases"/>
    <property type="match status" value="1"/>
</dbReference>
<dbReference type="Pfam" id="PF03564">
    <property type="entry name" value="DUF1759"/>
    <property type="match status" value="1"/>
</dbReference>
<dbReference type="Proteomes" id="UP001235939">
    <property type="component" value="Chromosome 09"/>
</dbReference>
<keyword evidence="5" id="KW-1185">Reference proteome</keyword>